<gene>
    <name evidence="2" type="ORF">HUE87_08915</name>
</gene>
<dbReference type="PANTHER" id="PTHR39639">
    <property type="entry name" value="CHROMOSOME 16, WHOLE GENOME SHOTGUN SEQUENCE"/>
    <property type="match status" value="1"/>
</dbReference>
<name>A0A7S7LZ09_9BACT</name>
<dbReference type="PANTHER" id="PTHR39639:SF1">
    <property type="entry name" value="DUF262 DOMAIN-CONTAINING PROTEIN"/>
    <property type="match status" value="1"/>
</dbReference>
<protein>
    <submittedName>
        <fullName evidence="2">DUF262 domain-containing protein</fullName>
    </submittedName>
</protein>
<dbReference type="InterPro" id="IPR004919">
    <property type="entry name" value="GmrSD_N"/>
</dbReference>
<organism evidence="2 3">
    <name type="scientific">Candidatus Sulfurimonas marisnigri</name>
    <dbReference type="NCBI Taxonomy" id="2740405"/>
    <lineage>
        <taxon>Bacteria</taxon>
        <taxon>Pseudomonadati</taxon>
        <taxon>Campylobacterota</taxon>
        <taxon>Epsilonproteobacteria</taxon>
        <taxon>Campylobacterales</taxon>
        <taxon>Sulfurimonadaceae</taxon>
        <taxon>Sulfurimonas</taxon>
    </lineage>
</organism>
<accession>A0A7S7LZ09</accession>
<dbReference type="RefSeq" id="WP_194365952.1">
    <property type="nucleotide sequence ID" value="NZ_CP054493.1"/>
</dbReference>
<evidence type="ECO:0000313" key="3">
    <source>
        <dbReference type="Proteomes" id="UP000593836"/>
    </source>
</evidence>
<dbReference type="EMBL" id="CP054493">
    <property type="protein sequence ID" value="QOY54007.1"/>
    <property type="molecule type" value="Genomic_DNA"/>
</dbReference>
<evidence type="ECO:0000259" key="1">
    <source>
        <dbReference type="Pfam" id="PF03235"/>
    </source>
</evidence>
<dbReference type="Proteomes" id="UP000593836">
    <property type="component" value="Chromosome"/>
</dbReference>
<feature type="domain" description="GmrSD restriction endonucleases N-terminal" evidence="1">
    <location>
        <begin position="198"/>
        <end position="334"/>
    </location>
</feature>
<reference evidence="2 3" key="1">
    <citation type="submission" date="2020-05" db="EMBL/GenBank/DDBJ databases">
        <title>Sulfurimonas marisnigri, sp. nov., and Sulfurimonas baltica, sp. nov., manganese oxide reducing chemolithoautotrophs of the class Epsilonproteobacteria isolated from the pelagic redoxclines of the Black and Baltic Seas and emended description of the genus Sulfurimonas.</title>
        <authorList>
            <person name="Henkel J.V."/>
            <person name="Laudan C."/>
            <person name="Werner J."/>
            <person name="Neu T."/>
            <person name="Plewe S."/>
            <person name="Sproer C."/>
            <person name="Bunk B."/>
            <person name="Schulz-Vogt H.N."/>
        </authorList>
    </citation>
    <scope>NUCLEOTIDE SEQUENCE [LARGE SCALE GENOMIC DNA]</scope>
    <source>
        <strain evidence="2 3">SoZ1</strain>
    </source>
</reference>
<sequence length="518" mass="61074">MNYWLLLGSPDKWFGEMSVNNANVNEELLKLDVEEWRVRKEYFKDAKIGDKCVVKISNDTRSIERRTLVNDEVVDILDAGIYATAEISKELYYDENDKCDRVQIKVLKNLFKENKHIDRDMSEKILGTDYFSMSSKKLEKEKYENILHIIKIEENAQDDDVKPDVEINLDDEDMLYPVEVKIQRDMYSVRELKTEYEEKMLILAPDFQREFVWTLRQQSELIESILMGIPLPMVYFFEGDAGIIQVVDGKQRLTSLFNFLDNLYPLSSLPILSHLRGLKYRDLKPAERTKIARHQFVTQTIIPPTPDKIKFDIFERVNRKGSTLNNQEMRNALYQGKSTELLNALANNKLFLKATDHGISPMRMKDKYMILRFLAFYLWKEKLLKDAQGNFVEYASNIDEFVGKTMYFLNKQDEFYINDLSTMFNETMELAYKLRKKDAFRIPSNERKRPINMALMESLGYLFSKIRKADKPEVFLSKINSLLKDQDFITSLTIRIDNTVSVEKRFKKIDEVLEEYKI</sequence>
<dbReference type="AlphaFoldDB" id="A0A7S7LZ09"/>
<proteinExistence type="predicted"/>
<keyword evidence="3" id="KW-1185">Reference proteome</keyword>
<dbReference type="KEGG" id="smas:HUE87_08915"/>
<dbReference type="Pfam" id="PF03235">
    <property type="entry name" value="GmrSD_N"/>
    <property type="match status" value="1"/>
</dbReference>
<evidence type="ECO:0000313" key="2">
    <source>
        <dbReference type="EMBL" id="QOY54007.1"/>
    </source>
</evidence>